<dbReference type="SUPFAM" id="SSF53300">
    <property type="entry name" value="vWA-like"/>
    <property type="match status" value="1"/>
</dbReference>
<accession>A0A9U8DZ39</accession>
<evidence type="ECO:0000259" key="2">
    <source>
        <dbReference type="PROSITE" id="PS50234"/>
    </source>
</evidence>
<dbReference type="PANTHER" id="PTHR24020">
    <property type="entry name" value="COLLAGEN ALPHA"/>
    <property type="match status" value="1"/>
</dbReference>
<dbReference type="InterPro" id="IPR050525">
    <property type="entry name" value="ECM_Assembly_Org"/>
</dbReference>
<evidence type="ECO:0000313" key="5">
    <source>
        <dbReference type="RefSeq" id="XP_013066288.2"/>
    </source>
</evidence>
<organism evidence="3 4">
    <name type="scientific">Biomphalaria glabrata</name>
    <name type="common">Bloodfluke planorb</name>
    <name type="synonym">Freshwater snail</name>
    <dbReference type="NCBI Taxonomy" id="6526"/>
    <lineage>
        <taxon>Eukaryota</taxon>
        <taxon>Metazoa</taxon>
        <taxon>Spiralia</taxon>
        <taxon>Lophotrochozoa</taxon>
        <taxon>Mollusca</taxon>
        <taxon>Gastropoda</taxon>
        <taxon>Heterobranchia</taxon>
        <taxon>Euthyneura</taxon>
        <taxon>Panpulmonata</taxon>
        <taxon>Hygrophila</taxon>
        <taxon>Lymnaeoidea</taxon>
        <taxon>Planorbidae</taxon>
        <taxon>Biomphalaria</taxon>
    </lineage>
</organism>
<dbReference type="PANTHER" id="PTHR24020:SF87">
    <property type="entry name" value="COLLAGEN ALPHA-1(VI) CHAIN-LIKE"/>
    <property type="match status" value="1"/>
</dbReference>
<dbReference type="Pfam" id="PF00092">
    <property type="entry name" value="VWA"/>
    <property type="match status" value="1"/>
</dbReference>
<evidence type="ECO:0000313" key="4">
    <source>
        <dbReference type="RefSeq" id="XP_013066287.2"/>
    </source>
</evidence>
<sequence length="234" mass="25400">MRRNSAILFTVLAILHSLGTLGRTQSSATHGDLSIPMYSCRAEADVVFVIDSSTSISPDNFRKMLTVAATITSSLRIGRDGIRVAMVMFSDEGKTVFNLNSYYDPTLIRLAMISSKYLGGNTYLDRGLTAAYNLLSPIGGGRLKAIKTVLVMTDGRSSNPERTYQVAELLHKNNVKVIGVGIGPDASDEELMKLTRDCTLIFKATSFDAAHSSLSSLMLKTCEVIKGIQVPEEP</sequence>
<dbReference type="GeneID" id="106054803"/>
<keyword evidence="3" id="KW-1185">Reference proteome</keyword>
<dbReference type="RefSeq" id="XP_013066288.2">
    <property type="nucleotide sequence ID" value="XM_013210834.2"/>
</dbReference>
<dbReference type="SMART" id="SM00327">
    <property type="entry name" value="VWA"/>
    <property type="match status" value="1"/>
</dbReference>
<feature type="domain" description="VWFA" evidence="2">
    <location>
        <begin position="45"/>
        <end position="221"/>
    </location>
</feature>
<feature type="chain" id="PRO_5044701611" evidence="1">
    <location>
        <begin position="23"/>
        <end position="234"/>
    </location>
</feature>
<evidence type="ECO:0000313" key="3">
    <source>
        <dbReference type="Proteomes" id="UP001165740"/>
    </source>
</evidence>
<dbReference type="PROSITE" id="PS50234">
    <property type="entry name" value="VWFA"/>
    <property type="match status" value="1"/>
</dbReference>
<dbReference type="RefSeq" id="XP_013066287.2">
    <property type="nucleotide sequence ID" value="XM_013210833.2"/>
</dbReference>
<feature type="signal peptide" evidence="1">
    <location>
        <begin position="1"/>
        <end position="22"/>
    </location>
</feature>
<dbReference type="Proteomes" id="UP001165740">
    <property type="component" value="Chromosome 11"/>
</dbReference>
<dbReference type="OMA" id="PILVAKQ"/>
<dbReference type="InterPro" id="IPR036465">
    <property type="entry name" value="vWFA_dom_sf"/>
</dbReference>
<dbReference type="Gene3D" id="3.40.50.410">
    <property type="entry name" value="von Willebrand factor, type A domain"/>
    <property type="match status" value="1"/>
</dbReference>
<dbReference type="OrthoDB" id="10256829at2759"/>
<dbReference type="PRINTS" id="PR00453">
    <property type="entry name" value="VWFADOMAIN"/>
</dbReference>
<protein>
    <submittedName>
        <fullName evidence="4 5">Collagen alpha-1(XII) chain-like</fullName>
    </submittedName>
</protein>
<gene>
    <name evidence="4 5" type="primary">LOC106054803</name>
</gene>
<reference evidence="4 5" key="1">
    <citation type="submission" date="2025-04" db="UniProtKB">
        <authorList>
            <consortium name="RefSeq"/>
        </authorList>
    </citation>
    <scope>IDENTIFICATION</scope>
</reference>
<name>A0A9U8DZ39_BIOGL</name>
<dbReference type="KEGG" id="bgt:106054803"/>
<dbReference type="AlphaFoldDB" id="A0A9U8DZ39"/>
<keyword evidence="1" id="KW-0732">Signal</keyword>
<evidence type="ECO:0000256" key="1">
    <source>
        <dbReference type="SAM" id="SignalP"/>
    </source>
</evidence>
<proteinExistence type="predicted"/>
<dbReference type="InterPro" id="IPR002035">
    <property type="entry name" value="VWF_A"/>
</dbReference>
<dbReference type="CDD" id="cd01450">
    <property type="entry name" value="vWFA_subfamily_ECM"/>
    <property type="match status" value="1"/>
</dbReference>